<feature type="domain" description="NlpC/P60" evidence="7">
    <location>
        <begin position="216"/>
        <end position="354"/>
    </location>
</feature>
<gene>
    <name evidence="8" type="ORF">E1263_00750</name>
</gene>
<evidence type="ECO:0000256" key="3">
    <source>
        <dbReference type="ARBA" id="ARBA00022801"/>
    </source>
</evidence>
<dbReference type="GO" id="GO:0006508">
    <property type="term" value="P:proteolysis"/>
    <property type="evidence" value="ECO:0007669"/>
    <property type="project" value="UniProtKB-KW"/>
</dbReference>
<evidence type="ECO:0000313" key="8">
    <source>
        <dbReference type="EMBL" id="TDD63192.1"/>
    </source>
</evidence>
<evidence type="ECO:0000313" key="9">
    <source>
        <dbReference type="Proteomes" id="UP000295124"/>
    </source>
</evidence>
<dbReference type="InterPro" id="IPR051794">
    <property type="entry name" value="PG_Endopeptidase_C40"/>
</dbReference>
<evidence type="ECO:0000256" key="4">
    <source>
        <dbReference type="ARBA" id="ARBA00022807"/>
    </source>
</evidence>
<dbReference type="SUPFAM" id="SSF54001">
    <property type="entry name" value="Cysteine proteinases"/>
    <property type="match status" value="1"/>
</dbReference>
<sequence>MAAPGRSDLRPDGCPEQVAGPSAGQVRARYGRAAGSDASTQAPRFPADRSTDGRTREKRMFTNRPIRPRRSVPAILLAALAFLAAGLVVASPAAAAPISNPSLEIPVACPGARAVIQVTWEGTRSARVHWELTDSGADRESPVIKMVARDASGAGSSWVFPDGAKAFTLSGGKGSSASGVDSWDPAGIAQFNHLEISVRNGADAETAQCSVVRKIYNYSRLAYTYALNLSDKSYVYGDYGPDTFDCSGLVYFTYNLVAGFPNWSRMSSAQQRSWAAAADADNNSDLSNLKSRDAIKVSRGELQTGDLIFYDGHVGFYAGGGQMYSALNEARDITTIDMDYTTPLGYYRVVGVTS</sequence>
<reference evidence="8 9" key="1">
    <citation type="submission" date="2019-03" db="EMBL/GenBank/DDBJ databases">
        <title>Draft genome sequences of novel Actinobacteria.</title>
        <authorList>
            <person name="Sahin N."/>
            <person name="Ay H."/>
            <person name="Saygin H."/>
        </authorList>
    </citation>
    <scope>NUCLEOTIDE SEQUENCE [LARGE SCALE GENOMIC DNA]</scope>
    <source>
        <strain evidence="8 9">JCM 13523</strain>
    </source>
</reference>
<dbReference type="PROSITE" id="PS51935">
    <property type="entry name" value="NLPC_P60"/>
    <property type="match status" value="1"/>
</dbReference>
<dbReference type="OrthoDB" id="5177647at2"/>
<dbReference type="InterPro" id="IPR000064">
    <property type="entry name" value="NLP_P60_dom"/>
</dbReference>
<dbReference type="InterPro" id="IPR038765">
    <property type="entry name" value="Papain-like_cys_pep_sf"/>
</dbReference>
<dbReference type="PANTHER" id="PTHR47359">
    <property type="entry name" value="PEPTIDOGLYCAN DL-ENDOPEPTIDASE CWLO"/>
    <property type="match status" value="1"/>
</dbReference>
<keyword evidence="4" id="KW-0788">Thiol protease</keyword>
<feature type="region of interest" description="Disordered" evidence="5">
    <location>
        <begin position="1"/>
        <end position="59"/>
    </location>
</feature>
<dbReference type="EMBL" id="SMKX01000002">
    <property type="protein sequence ID" value="TDD63192.1"/>
    <property type="molecule type" value="Genomic_DNA"/>
</dbReference>
<organism evidence="8 9">
    <name type="scientific">Kribbella antibiotica</name>
    <dbReference type="NCBI Taxonomy" id="190195"/>
    <lineage>
        <taxon>Bacteria</taxon>
        <taxon>Bacillati</taxon>
        <taxon>Actinomycetota</taxon>
        <taxon>Actinomycetes</taxon>
        <taxon>Propionibacteriales</taxon>
        <taxon>Kribbellaceae</taxon>
        <taxon>Kribbella</taxon>
    </lineage>
</organism>
<name>A0A4R5A122_9ACTN</name>
<feature type="transmembrane region" description="Helical" evidence="6">
    <location>
        <begin position="74"/>
        <end position="95"/>
    </location>
</feature>
<keyword evidence="2" id="KW-0645">Protease</keyword>
<keyword evidence="3" id="KW-0378">Hydrolase</keyword>
<keyword evidence="6" id="KW-0812">Transmembrane</keyword>
<protein>
    <recommendedName>
        <fullName evidence="7">NlpC/P60 domain-containing protein</fullName>
    </recommendedName>
</protein>
<proteinExistence type="inferred from homology"/>
<keyword evidence="6" id="KW-1133">Transmembrane helix</keyword>
<comment type="similarity">
    <text evidence="1">Belongs to the peptidase C40 family.</text>
</comment>
<evidence type="ECO:0000256" key="1">
    <source>
        <dbReference type="ARBA" id="ARBA00007074"/>
    </source>
</evidence>
<comment type="caution">
    <text evidence="8">The sequence shown here is derived from an EMBL/GenBank/DDBJ whole genome shotgun (WGS) entry which is preliminary data.</text>
</comment>
<evidence type="ECO:0000259" key="7">
    <source>
        <dbReference type="PROSITE" id="PS51935"/>
    </source>
</evidence>
<evidence type="ECO:0000256" key="5">
    <source>
        <dbReference type="SAM" id="MobiDB-lite"/>
    </source>
</evidence>
<dbReference type="Proteomes" id="UP000295124">
    <property type="component" value="Unassembled WGS sequence"/>
</dbReference>
<dbReference type="AlphaFoldDB" id="A0A4R5A122"/>
<evidence type="ECO:0000256" key="2">
    <source>
        <dbReference type="ARBA" id="ARBA00022670"/>
    </source>
</evidence>
<dbReference type="GO" id="GO:0008234">
    <property type="term" value="F:cysteine-type peptidase activity"/>
    <property type="evidence" value="ECO:0007669"/>
    <property type="project" value="UniProtKB-KW"/>
</dbReference>
<keyword evidence="9" id="KW-1185">Reference proteome</keyword>
<feature type="compositionally biased region" description="Basic and acidic residues" evidence="5">
    <location>
        <begin position="46"/>
        <end position="59"/>
    </location>
</feature>
<evidence type="ECO:0000256" key="6">
    <source>
        <dbReference type="SAM" id="Phobius"/>
    </source>
</evidence>
<accession>A0A4R5A122</accession>
<dbReference type="PANTHER" id="PTHR47359:SF3">
    <property type="entry name" value="NLP_P60 DOMAIN-CONTAINING PROTEIN-RELATED"/>
    <property type="match status" value="1"/>
</dbReference>
<dbReference type="Gene3D" id="3.90.1720.10">
    <property type="entry name" value="endopeptidase domain like (from Nostoc punctiforme)"/>
    <property type="match status" value="1"/>
</dbReference>
<dbReference type="Pfam" id="PF00877">
    <property type="entry name" value="NLPC_P60"/>
    <property type="match status" value="1"/>
</dbReference>
<keyword evidence="6" id="KW-0472">Membrane</keyword>